<feature type="region of interest" description="Disordered" evidence="2">
    <location>
        <begin position="201"/>
        <end position="237"/>
    </location>
</feature>
<keyword evidence="1 3" id="KW-0732">Signal</keyword>
<protein>
    <submittedName>
        <fullName evidence="5">Outer membrane beta-barrel protein</fullName>
    </submittedName>
</protein>
<accession>A0ABP8MFL9</accession>
<evidence type="ECO:0000256" key="1">
    <source>
        <dbReference type="ARBA" id="ARBA00022729"/>
    </source>
</evidence>
<organism evidence="5 6">
    <name type="scientific">Rurimicrobium arvi</name>
    <dbReference type="NCBI Taxonomy" id="2049916"/>
    <lineage>
        <taxon>Bacteria</taxon>
        <taxon>Pseudomonadati</taxon>
        <taxon>Bacteroidota</taxon>
        <taxon>Chitinophagia</taxon>
        <taxon>Chitinophagales</taxon>
        <taxon>Chitinophagaceae</taxon>
        <taxon>Rurimicrobium</taxon>
    </lineage>
</organism>
<dbReference type="Pfam" id="PF13505">
    <property type="entry name" value="OMP_b-brl"/>
    <property type="match status" value="1"/>
</dbReference>
<gene>
    <name evidence="5" type="ORF">GCM10023092_00540</name>
</gene>
<comment type="caution">
    <text evidence="5">The sequence shown here is derived from an EMBL/GenBank/DDBJ whole genome shotgun (WGS) entry which is preliminary data.</text>
</comment>
<dbReference type="Proteomes" id="UP001501410">
    <property type="component" value="Unassembled WGS sequence"/>
</dbReference>
<dbReference type="InterPro" id="IPR027385">
    <property type="entry name" value="Beta-barrel_OMP"/>
</dbReference>
<sequence length="237" mass="25985">MKKLFLSLLACGSIAAANAQAGSWLLYGQAGVSAQSYDGVNVAAGTANSIHWYATPGFGYQFDNHWTLGLYAQYNNAGSKATATGSPWIRTNDWEVGVFTRYTENLNKIFAIYGQVNVGFNHGNTTLDGSVITNSRYNGFSIGFTPAITANVHKGLALTFGIGGLGYTNHAYENQNNSNGNFNISFGQQISWGIQKNFGGHNRRIHREPGSDRHMKNWRDDDGDEPRKSRKSDDNDE</sequence>
<name>A0ABP8MFL9_9BACT</name>
<reference evidence="6" key="1">
    <citation type="journal article" date="2019" name="Int. J. Syst. Evol. Microbiol.">
        <title>The Global Catalogue of Microorganisms (GCM) 10K type strain sequencing project: providing services to taxonomists for standard genome sequencing and annotation.</title>
        <authorList>
            <consortium name="The Broad Institute Genomics Platform"/>
            <consortium name="The Broad Institute Genome Sequencing Center for Infectious Disease"/>
            <person name="Wu L."/>
            <person name="Ma J."/>
        </authorList>
    </citation>
    <scope>NUCLEOTIDE SEQUENCE [LARGE SCALE GENOMIC DNA]</scope>
    <source>
        <strain evidence="6">JCM 31921</strain>
    </source>
</reference>
<feature type="chain" id="PRO_5046302882" evidence="3">
    <location>
        <begin position="22"/>
        <end position="237"/>
    </location>
</feature>
<feature type="compositionally biased region" description="Basic and acidic residues" evidence="2">
    <location>
        <begin position="207"/>
        <end position="237"/>
    </location>
</feature>
<proteinExistence type="predicted"/>
<feature type="signal peptide" evidence="3">
    <location>
        <begin position="1"/>
        <end position="21"/>
    </location>
</feature>
<evidence type="ECO:0000259" key="4">
    <source>
        <dbReference type="Pfam" id="PF13505"/>
    </source>
</evidence>
<dbReference type="EMBL" id="BAABEZ010000001">
    <property type="protein sequence ID" value="GAA4448276.1"/>
    <property type="molecule type" value="Genomic_DNA"/>
</dbReference>
<feature type="domain" description="Outer membrane protein beta-barrel" evidence="4">
    <location>
        <begin position="8"/>
        <end position="187"/>
    </location>
</feature>
<evidence type="ECO:0000256" key="2">
    <source>
        <dbReference type="SAM" id="MobiDB-lite"/>
    </source>
</evidence>
<dbReference type="RefSeq" id="WP_344821497.1">
    <property type="nucleotide sequence ID" value="NZ_BAABEZ010000001.1"/>
</dbReference>
<evidence type="ECO:0000256" key="3">
    <source>
        <dbReference type="SAM" id="SignalP"/>
    </source>
</evidence>
<keyword evidence="6" id="KW-1185">Reference proteome</keyword>
<evidence type="ECO:0000313" key="6">
    <source>
        <dbReference type="Proteomes" id="UP001501410"/>
    </source>
</evidence>
<evidence type="ECO:0000313" key="5">
    <source>
        <dbReference type="EMBL" id="GAA4448276.1"/>
    </source>
</evidence>